<dbReference type="InterPro" id="IPR036910">
    <property type="entry name" value="HMG_box_dom_sf"/>
</dbReference>
<accession>A0A0K3C3Q5</accession>
<proteinExistence type="predicted"/>
<dbReference type="OMA" id="NAYMNTA"/>
<evidence type="ECO:0000256" key="1">
    <source>
        <dbReference type="SAM" id="MobiDB-lite"/>
    </source>
</evidence>
<organism evidence="2 3">
    <name type="scientific">Rhodotorula toruloides</name>
    <name type="common">Yeast</name>
    <name type="synonym">Rhodosporidium toruloides</name>
    <dbReference type="NCBI Taxonomy" id="5286"/>
    <lineage>
        <taxon>Eukaryota</taxon>
        <taxon>Fungi</taxon>
        <taxon>Dikarya</taxon>
        <taxon>Basidiomycota</taxon>
        <taxon>Pucciniomycotina</taxon>
        <taxon>Microbotryomycetes</taxon>
        <taxon>Sporidiobolales</taxon>
        <taxon>Sporidiobolaceae</taxon>
        <taxon>Rhodotorula</taxon>
    </lineage>
</organism>
<dbReference type="SUPFAM" id="SSF47095">
    <property type="entry name" value="HMG-box"/>
    <property type="match status" value="1"/>
</dbReference>
<dbReference type="Proteomes" id="UP000199069">
    <property type="component" value="Unassembled WGS sequence"/>
</dbReference>
<sequence length="74" mass="8238">MPRNVSTVEKTKKAPAVVKKTTTKKGKSSNYNAYMNTALSELKKADPALKHNEAFKKAIEMWKAEQKGRLASLT</sequence>
<name>A0A0K3C3Q5_RHOTO</name>
<evidence type="ECO:0000313" key="3">
    <source>
        <dbReference type="Proteomes" id="UP000199069"/>
    </source>
</evidence>
<evidence type="ECO:0000313" key="2">
    <source>
        <dbReference type="EMBL" id="CTR04204.1"/>
    </source>
</evidence>
<dbReference type="EMBL" id="CWKI01000001">
    <property type="protein sequence ID" value="CTR04204.1"/>
    <property type="molecule type" value="Genomic_DNA"/>
</dbReference>
<dbReference type="AlphaFoldDB" id="A0A0K3C3Q5"/>
<keyword evidence="3" id="KW-1185">Reference proteome</keyword>
<feature type="region of interest" description="Disordered" evidence="1">
    <location>
        <begin position="1"/>
        <end position="29"/>
    </location>
</feature>
<reference evidence="2 3" key="1">
    <citation type="submission" date="2015-07" db="EMBL/GenBank/DDBJ databases">
        <authorList>
            <person name="Cajimat M.N.B."/>
            <person name="Milazzo M.L."/>
            <person name="Fulhorst C.F."/>
        </authorList>
    </citation>
    <scope>NUCLEOTIDE SEQUENCE [LARGE SCALE GENOMIC DNA]</scope>
    <source>
        <strain evidence="2">Single colony</strain>
    </source>
</reference>
<protein>
    <submittedName>
        <fullName evidence="2">FGENESH: predicted gene_1.65 protein</fullName>
    </submittedName>
</protein>
<gene>
    <name evidence="2" type="primary">FGENESH: predicted gene_1.65</name>
    <name evidence="2" type="ORF">BN2166_0000650</name>
</gene>